<dbReference type="PANTHER" id="PTHR13976">
    <property type="entry name" value="HETEROGENEOUS NUCLEAR RIBONUCLEOPROTEIN-RELATED"/>
    <property type="match status" value="1"/>
</dbReference>
<organism evidence="5 6">
    <name type="scientific">Bugula neritina</name>
    <name type="common">Brown bryozoan</name>
    <name type="synonym">Sertularia neritina</name>
    <dbReference type="NCBI Taxonomy" id="10212"/>
    <lineage>
        <taxon>Eukaryota</taxon>
        <taxon>Metazoa</taxon>
        <taxon>Spiralia</taxon>
        <taxon>Lophotrochozoa</taxon>
        <taxon>Bryozoa</taxon>
        <taxon>Gymnolaemata</taxon>
        <taxon>Cheilostomatida</taxon>
        <taxon>Flustrina</taxon>
        <taxon>Buguloidea</taxon>
        <taxon>Bugulidae</taxon>
        <taxon>Bugula</taxon>
    </lineage>
</organism>
<dbReference type="GO" id="GO:0003723">
    <property type="term" value="F:RNA binding"/>
    <property type="evidence" value="ECO:0007669"/>
    <property type="project" value="UniProtKB-UniRule"/>
</dbReference>
<dbReference type="InterPro" id="IPR000504">
    <property type="entry name" value="RRM_dom"/>
</dbReference>
<sequence length="292" mass="32286">MMAAWCAALTGLPPNATKSDIEKLLTNIKYEPKTLYLEFNVHKECTGTAYIELASETDQRALTNTPKEVLKHTVHISPMTNDQMKSAVASHRRHLAADKTKPGEFIIHLVGLPYDATPKTVSDFLHPAHIKGSEVTIVKAADGSGKCTGNGFVKVSSISDRDEALKHDRGYIGKRYVTVRVVTQSAMDDLISKYSEKNTNEVPVSRQSDPEAERTIRMVNLRYDIKEVQVEAFFRDFNPVRGSVRFNMMNGMPTGKGSILMKTAGDAVQAVEHLNQKDIGGRPLLLSINSSK</sequence>
<dbReference type="CDD" id="cd12254">
    <property type="entry name" value="RRM_hnRNPH_ESRPs_RBM12_like"/>
    <property type="match status" value="1"/>
</dbReference>
<dbReference type="OrthoDB" id="431068at2759"/>
<comment type="caution">
    <text evidence="5">The sequence shown here is derived from an EMBL/GenBank/DDBJ whole genome shotgun (WGS) entry which is preliminary data.</text>
</comment>
<feature type="domain" description="RRM" evidence="4">
    <location>
        <begin position="214"/>
        <end position="291"/>
    </location>
</feature>
<gene>
    <name evidence="5" type="ORF">EB796_022792</name>
</gene>
<dbReference type="InterPro" id="IPR050666">
    <property type="entry name" value="ESRP"/>
</dbReference>
<reference evidence="5" key="1">
    <citation type="submission" date="2020-06" db="EMBL/GenBank/DDBJ databases">
        <title>Draft genome of Bugula neritina, a colonial animal packing powerful symbionts and potential medicines.</title>
        <authorList>
            <person name="Rayko M."/>
        </authorList>
    </citation>
    <scope>NUCLEOTIDE SEQUENCE [LARGE SCALE GENOMIC DNA]</scope>
    <source>
        <strain evidence="5">Kwan_BN1</strain>
    </source>
</reference>
<dbReference type="EMBL" id="VXIV02003269">
    <property type="protein sequence ID" value="KAF6018907.1"/>
    <property type="molecule type" value="Genomic_DNA"/>
</dbReference>
<evidence type="ECO:0000313" key="6">
    <source>
        <dbReference type="Proteomes" id="UP000593567"/>
    </source>
</evidence>
<evidence type="ECO:0000256" key="2">
    <source>
        <dbReference type="ARBA" id="ARBA00022884"/>
    </source>
</evidence>
<name>A0A7J7IZA2_BUGNE</name>
<evidence type="ECO:0000256" key="3">
    <source>
        <dbReference type="PROSITE-ProRule" id="PRU00176"/>
    </source>
</evidence>
<evidence type="ECO:0000259" key="4">
    <source>
        <dbReference type="PROSITE" id="PS50102"/>
    </source>
</evidence>
<dbReference type="Proteomes" id="UP000593567">
    <property type="component" value="Unassembled WGS sequence"/>
</dbReference>
<keyword evidence="6" id="KW-1185">Reference proteome</keyword>
<dbReference type="SUPFAM" id="SSF54928">
    <property type="entry name" value="RNA-binding domain, RBD"/>
    <property type="match status" value="2"/>
</dbReference>
<dbReference type="InterPro" id="IPR012677">
    <property type="entry name" value="Nucleotide-bd_a/b_plait_sf"/>
</dbReference>
<dbReference type="SMART" id="SM00360">
    <property type="entry name" value="RRM"/>
    <property type="match status" value="3"/>
</dbReference>
<dbReference type="Gene3D" id="3.30.70.330">
    <property type="match status" value="3"/>
</dbReference>
<dbReference type="AlphaFoldDB" id="A0A7J7IZA2"/>
<dbReference type="PROSITE" id="PS50102">
    <property type="entry name" value="RRM"/>
    <property type="match status" value="1"/>
</dbReference>
<evidence type="ECO:0000256" key="1">
    <source>
        <dbReference type="ARBA" id="ARBA00022737"/>
    </source>
</evidence>
<dbReference type="Pfam" id="PF00076">
    <property type="entry name" value="RRM_1"/>
    <property type="match status" value="1"/>
</dbReference>
<dbReference type="InterPro" id="IPR035979">
    <property type="entry name" value="RBD_domain_sf"/>
</dbReference>
<keyword evidence="2 3" id="KW-0694">RNA-binding</keyword>
<accession>A0A7J7IZA2</accession>
<protein>
    <submittedName>
        <fullName evidence="5">GRSF1</fullName>
    </submittedName>
</protein>
<keyword evidence="1" id="KW-0677">Repeat</keyword>
<proteinExistence type="predicted"/>
<evidence type="ECO:0000313" key="5">
    <source>
        <dbReference type="EMBL" id="KAF6018907.1"/>
    </source>
</evidence>